<comment type="caution">
    <text evidence="8">The sequence shown here is derived from an EMBL/GenBank/DDBJ whole genome shotgun (WGS) entry which is preliminary data.</text>
</comment>
<sequence>MWSFDGVRLEKDADFDALAAAFADLTTCAGAIAMEVLAAPAIEARAKKDASPVCEADERIEAFLAQRLAELLPGVPIVAEEAAAAGAQFARAETFLLVDPLDGTREFLARSGEFTINIGLVVARTPRAGAVFAPARGRLWFAGARAFAADAQPGRPAPERAAWRPLRVRALPVEGPMALVSRSHLDAETKAFLATHRVAATRDVGSSIKFCLLAEGAADLYPRFGPTMEWDTAAGDAVLRAAGGGVVDPSGRPLAYGKAEASYRNGPFIAFGDPAAARLC</sequence>
<protein>
    <recommendedName>
        <fullName evidence="6">3'(2'),5'-bisphosphate nucleotidase CysQ</fullName>
        <ecNumber evidence="6">3.1.3.7</ecNumber>
    </recommendedName>
    <alternativeName>
        <fullName evidence="6">3'(2'),5-bisphosphonucleoside 3'(2')-phosphohydrolase</fullName>
    </alternativeName>
    <alternativeName>
        <fullName evidence="6">3'-phosphoadenosine 5'-phosphate phosphatase</fullName>
        <shortName evidence="6">PAP phosphatase</shortName>
    </alternativeName>
</protein>
<dbReference type="CDD" id="cd01638">
    <property type="entry name" value="CysQ"/>
    <property type="match status" value="1"/>
</dbReference>
<keyword evidence="3 6" id="KW-0997">Cell inner membrane</keyword>
<evidence type="ECO:0000313" key="9">
    <source>
        <dbReference type="Proteomes" id="UP000316781"/>
    </source>
</evidence>
<dbReference type="GO" id="GO:0005886">
    <property type="term" value="C:plasma membrane"/>
    <property type="evidence" value="ECO:0007669"/>
    <property type="project" value="UniProtKB-SubCell"/>
</dbReference>
<dbReference type="PANTHER" id="PTHR43028:SF5">
    <property type="entry name" value="3'(2'),5'-BISPHOSPHATE NUCLEOTIDASE 1"/>
    <property type="match status" value="1"/>
</dbReference>
<evidence type="ECO:0000256" key="4">
    <source>
        <dbReference type="ARBA" id="ARBA00022801"/>
    </source>
</evidence>
<feature type="binding site" evidence="7">
    <location>
        <position position="231"/>
    </location>
    <ligand>
        <name>Mg(2+)</name>
        <dbReference type="ChEBI" id="CHEBI:18420"/>
        <label>1</label>
        <note>catalytic</note>
    </ligand>
</feature>
<evidence type="ECO:0000256" key="2">
    <source>
        <dbReference type="ARBA" id="ARBA00022475"/>
    </source>
</evidence>
<keyword evidence="5 6" id="KW-0472">Membrane</keyword>
<feature type="binding site" evidence="6">
    <location>
        <position position="99"/>
    </location>
    <ligand>
        <name>Mg(2+)</name>
        <dbReference type="ChEBI" id="CHEBI:18420"/>
        <label>1</label>
    </ligand>
</feature>
<feature type="binding site" evidence="6">
    <location>
        <position position="80"/>
    </location>
    <ligand>
        <name>substrate</name>
    </ligand>
</feature>
<dbReference type="EMBL" id="VJMF01000073">
    <property type="protein sequence ID" value="TRL30336.1"/>
    <property type="molecule type" value="Genomic_DNA"/>
</dbReference>
<dbReference type="Gene3D" id="3.30.540.10">
    <property type="entry name" value="Fructose-1,6-Bisphosphatase, subunit A, domain 1"/>
    <property type="match status" value="1"/>
</dbReference>
<feature type="binding site" evidence="7">
    <location>
        <position position="101"/>
    </location>
    <ligand>
        <name>Mg(2+)</name>
        <dbReference type="ChEBI" id="CHEBI:18420"/>
        <label>1</label>
        <note>catalytic</note>
    </ligand>
</feature>
<dbReference type="HAMAP" id="MF_02095">
    <property type="entry name" value="CysQ"/>
    <property type="match status" value="1"/>
</dbReference>
<feature type="binding site" evidence="6">
    <location>
        <position position="99"/>
    </location>
    <ligand>
        <name>Mg(2+)</name>
        <dbReference type="ChEBI" id="CHEBI:18420"/>
        <label>2</label>
    </ligand>
</feature>
<dbReference type="Pfam" id="PF00459">
    <property type="entry name" value="Inositol_P"/>
    <property type="match status" value="1"/>
</dbReference>
<keyword evidence="6 7" id="KW-0460">Magnesium</keyword>
<keyword evidence="2 6" id="KW-1003">Cell membrane</keyword>
<feature type="binding site" evidence="6">
    <location>
        <position position="80"/>
    </location>
    <ligand>
        <name>Mg(2+)</name>
        <dbReference type="ChEBI" id="CHEBI:18420"/>
        <label>1</label>
    </ligand>
</feature>
<dbReference type="Gene3D" id="3.40.190.80">
    <property type="match status" value="1"/>
</dbReference>
<reference evidence="8 9" key="1">
    <citation type="submission" date="2019-07" db="EMBL/GenBank/DDBJ databases">
        <title>Ln-dependent methylotrophs.</title>
        <authorList>
            <person name="Tani A."/>
        </authorList>
    </citation>
    <scope>NUCLEOTIDE SEQUENCE [LARGE SCALE GENOMIC DNA]</scope>
    <source>
        <strain evidence="8 9">SM89A</strain>
    </source>
</reference>
<organism evidence="8 9">
    <name type="scientific">Methylosinus sporium</name>
    <dbReference type="NCBI Taxonomy" id="428"/>
    <lineage>
        <taxon>Bacteria</taxon>
        <taxon>Pseudomonadati</taxon>
        <taxon>Pseudomonadota</taxon>
        <taxon>Alphaproteobacteria</taxon>
        <taxon>Hyphomicrobiales</taxon>
        <taxon>Methylocystaceae</taxon>
        <taxon>Methylosinus</taxon>
    </lineage>
</organism>
<accession>A0A549SL43</accession>
<dbReference type="RefSeq" id="WP_142864051.1">
    <property type="nucleotide sequence ID" value="NZ_VJMF01000073.1"/>
</dbReference>
<dbReference type="GO" id="GO:0000287">
    <property type="term" value="F:magnesium ion binding"/>
    <property type="evidence" value="ECO:0007669"/>
    <property type="project" value="UniProtKB-UniRule"/>
</dbReference>
<dbReference type="GO" id="GO:0008441">
    <property type="term" value="F:3'(2'),5'-bisphosphate nucleotidase activity"/>
    <property type="evidence" value="ECO:0007669"/>
    <property type="project" value="UniProtKB-UniRule"/>
</dbReference>
<dbReference type="InterPro" id="IPR000760">
    <property type="entry name" value="Inositol_monophosphatase-like"/>
</dbReference>
<keyword evidence="4 6" id="KW-0378">Hydrolase</keyword>
<dbReference type="Proteomes" id="UP000316781">
    <property type="component" value="Unassembled WGS sequence"/>
</dbReference>
<evidence type="ECO:0000256" key="3">
    <source>
        <dbReference type="ARBA" id="ARBA00022519"/>
    </source>
</evidence>
<dbReference type="GO" id="GO:0000103">
    <property type="term" value="P:sulfate assimilation"/>
    <property type="evidence" value="ECO:0007669"/>
    <property type="project" value="TreeGrafter"/>
</dbReference>
<feature type="binding site" evidence="6">
    <location>
        <position position="102"/>
    </location>
    <ligand>
        <name>Mg(2+)</name>
        <dbReference type="ChEBI" id="CHEBI:18420"/>
        <label>2</label>
    </ligand>
</feature>
<evidence type="ECO:0000256" key="5">
    <source>
        <dbReference type="ARBA" id="ARBA00023136"/>
    </source>
</evidence>
<dbReference type="GO" id="GO:0046854">
    <property type="term" value="P:phosphatidylinositol phosphate biosynthetic process"/>
    <property type="evidence" value="ECO:0007669"/>
    <property type="project" value="InterPro"/>
</dbReference>
<gene>
    <name evidence="6 8" type="primary">cysQ</name>
    <name evidence="8" type="ORF">FM996_17340</name>
</gene>
<name>A0A549SL43_METSR</name>
<evidence type="ECO:0000313" key="8">
    <source>
        <dbReference type="EMBL" id="TRL30336.1"/>
    </source>
</evidence>
<feature type="binding site" evidence="7">
    <location>
        <position position="80"/>
    </location>
    <ligand>
        <name>Mg(2+)</name>
        <dbReference type="ChEBI" id="CHEBI:18420"/>
        <label>1</label>
        <note>catalytic</note>
    </ligand>
</feature>
<dbReference type="EC" id="3.1.3.7" evidence="6"/>
<feature type="binding site" evidence="6">
    <location>
        <position position="231"/>
    </location>
    <ligand>
        <name>Mg(2+)</name>
        <dbReference type="ChEBI" id="CHEBI:18420"/>
        <label>2</label>
    </ligand>
</feature>
<keyword evidence="6 7" id="KW-0479">Metal-binding</keyword>
<feature type="binding site" evidence="7">
    <location>
        <position position="102"/>
    </location>
    <ligand>
        <name>Mg(2+)</name>
        <dbReference type="ChEBI" id="CHEBI:18420"/>
        <label>1</label>
        <note>catalytic</note>
    </ligand>
</feature>
<proteinExistence type="inferred from homology"/>
<dbReference type="InterPro" id="IPR020550">
    <property type="entry name" value="Inositol_monophosphatase_CS"/>
</dbReference>
<dbReference type="SUPFAM" id="SSF56655">
    <property type="entry name" value="Carbohydrate phosphatase"/>
    <property type="match status" value="1"/>
</dbReference>
<feature type="binding site" evidence="6">
    <location>
        <begin position="101"/>
        <end position="104"/>
    </location>
    <ligand>
        <name>substrate</name>
    </ligand>
</feature>
<dbReference type="PANTHER" id="PTHR43028">
    <property type="entry name" value="3'(2'),5'-BISPHOSPHATE NUCLEOTIDASE 1"/>
    <property type="match status" value="1"/>
</dbReference>
<feature type="binding site" evidence="7">
    <location>
        <position position="99"/>
    </location>
    <ligand>
        <name>Mg(2+)</name>
        <dbReference type="ChEBI" id="CHEBI:18420"/>
        <label>1</label>
        <note>catalytic</note>
    </ligand>
</feature>
<dbReference type="NCBIfam" id="TIGR01331">
    <property type="entry name" value="bisphos_cysQ"/>
    <property type="match status" value="1"/>
</dbReference>
<comment type="similarity">
    <text evidence="1 6">Belongs to the inositol monophosphatase superfamily. CysQ family.</text>
</comment>
<comment type="subcellular location">
    <subcellularLocation>
        <location evidence="6">Cell inner membrane</location>
        <topology evidence="6">Peripheral membrane protein</topology>
        <orientation evidence="6">Cytoplasmic side</orientation>
    </subcellularLocation>
</comment>
<comment type="cofactor">
    <cofactor evidence="6 7">
        <name>Mg(2+)</name>
        <dbReference type="ChEBI" id="CHEBI:18420"/>
    </cofactor>
</comment>
<dbReference type="AlphaFoldDB" id="A0A549SL43"/>
<feature type="binding site" evidence="6">
    <location>
        <position position="231"/>
    </location>
    <ligand>
        <name>substrate</name>
    </ligand>
</feature>
<dbReference type="InterPro" id="IPR050725">
    <property type="entry name" value="CysQ/Inositol_MonoPase"/>
</dbReference>
<dbReference type="InterPro" id="IPR006240">
    <property type="entry name" value="CysQ"/>
</dbReference>
<evidence type="ECO:0000256" key="1">
    <source>
        <dbReference type="ARBA" id="ARBA00005289"/>
    </source>
</evidence>
<dbReference type="PROSITE" id="PS00630">
    <property type="entry name" value="IMP_2"/>
    <property type="match status" value="1"/>
</dbReference>
<dbReference type="GO" id="GO:0050427">
    <property type="term" value="P:3'-phosphoadenosine 5'-phosphosulfate metabolic process"/>
    <property type="evidence" value="ECO:0007669"/>
    <property type="project" value="TreeGrafter"/>
</dbReference>
<evidence type="ECO:0000256" key="7">
    <source>
        <dbReference type="PIRSR" id="PIRSR600760-2"/>
    </source>
</evidence>
<feature type="binding site" evidence="6">
    <location>
        <position position="101"/>
    </location>
    <ligand>
        <name>Mg(2+)</name>
        <dbReference type="ChEBI" id="CHEBI:18420"/>
        <label>1</label>
    </ligand>
</feature>
<comment type="catalytic activity">
    <reaction evidence="6">
        <text>adenosine 3',5'-bisphosphate + H2O = AMP + phosphate</text>
        <dbReference type="Rhea" id="RHEA:10040"/>
        <dbReference type="ChEBI" id="CHEBI:15377"/>
        <dbReference type="ChEBI" id="CHEBI:43474"/>
        <dbReference type="ChEBI" id="CHEBI:58343"/>
        <dbReference type="ChEBI" id="CHEBI:456215"/>
        <dbReference type="EC" id="3.1.3.7"/>
    </reaction>
</comment>
<comment type="function">
    <text evidence="6">Converts adenosine-3',5'-bisphosphate (PAP) to AMP.</text>
</comment>
<evidence type="ECO:0000256" key="6">
    <source>
        <dbReference type="HAMAP-Rule" id="MF_02095"/>
    </source>
</evidence>